<dbReference type="Gene3D" id="3.20.20.80">
    <property type="entry name" value="Glycosidases"/>
    <property type="match status" value="1"/>
</dbReference>
<dbReference type="InterPro" id="IPR004866">
    <property type="entry name" value="CHB/HEX_N_dom"/>
</dbReference>
<dbReference type="InterPro" id="IPR029018">
    <property type="entry name" value="Hex-like_dom2"/>
</dbReference>
<feature type="region of interest" description="Disordered" evidence="9">
    <location>
        <begin position="548"/>
        <end position="569"/>
    </location>
</feature>
<dbReference type="EC" id="3.2.1.52" evidence="3"/>
<dbReference type="GO" id="GO:0030203">
    <property type="term" value="P:glycosaminoglycan metabolic process"/>
    <property type="evidence" value="ECO:0007669"/>
    <property type="project" value="TreeGrafter"/>
</dbReference>
<keyword evidence="5" id="KW-0326">Glycosidase</keyword>
<feature type="signal peptide" evidence="10">
    <location>
        <begin position="1"/>
        <end position="24"/>
    </location>
</feature>
<dbReference type="GO" id="GO:0005975">
    <property type="term" value="P:carbohydrate metabolic process"/>
    <property type="evidence" value="ECO:0007669"/>
    <property type="project" value="InterPro"/>
</dbReference>
<feature type="compositionally biased region" description="Basic and acidic residues" evidence="9">
    <location>
        <begin position="560"/>
        <end position="569"/>
    </location>
</feature>
<evidence type="ECO:0000256" key="2">
    <source>
        <dbReference type="ARBA" id="ARBA00006285"/>
    </source>
</evidence>
<comment type="similarity">
    <text evidence="2">Belongs to the glycosyl hydrolase 20 family.</text>
</comment>
<reference evidence="12 13" key="1">
    <citation type="submission" date="2018-06" db="EMBL/GenBank/DDBJ databases">
        <title>Carbapenemase-producing Enterobacteriaceae present in wastewater treatment plant effluent and nearby surface waters in the US.</title>
        <authorList>
            <person name="Mathys D.A."/>
            <person name="Mollenkopf D.F."/>
            <person name="Feicht S.M."/>
            <person name="Adams R.J."/>
            <person name="Albers A.L."/>
            <person name="Stuever D.M."/>
            <person name="Daniels J.B."/>
            <person name="Wittum T.E."/>
        </authorList>
    </citation>
    <scope>NUCLEOTIDE SEQUENCE [LARGE SCALE GENOMIC DNA]</scope>
    <source>
        <strain evidence="12 13">GEO_47_Down_B</strain>
    </source>
</reference>
<dbReference type="SUPFAM" id="SSF81296">
    <property type="entry name" value="E set domains"/>
    <property type="match status" value="1"/>
</dbReference>
<evidence type="ECO:0000256" key="4">
    <source>
        <dbReference type="ARBA" id="ARBA00022801"/>
    </source>
</evidence>
<keyword evidence="4" id="KW-0378">Hydrolase</keyword>
<dbReference type="CDD" id="cd06569">
    <property type="entry name" value="GH20_Sm-chitobiase-like"/>
    <property type="match status" value="1"/>
</dbReference>
<evidence type="ECO:0000256" key="1">
    <source>
        <dbReference type="ARBA" id="ARBA00001231"/>
    </source>
</evidence>
<dbReference type="Pfam" id="PF03174">
    <property type="entry name" value="CHB_HEX_C"/>
    <property type="match status" value="1"/>
</dbReference>
<proteinExistence type="inferred from homology"/>
<dbReference type="SUPFAM" id="SSF49384">
    <property type="entry name" value="Carbohydrate-binding domain"/>
    <property type="match status" value="1"/>
</dbReference>
<evidence type="ECO:0000256" key="6">
    <source>
        <dbReference type="ARBA" id="ARBA00030512"/>
    </source>
</evidence>
<dbReference type="Pfam" id="PF03173">
    <property type="entry name" value="CHB_HEX"/>
    <property type="match status" value="1"/>
</dbReference>
<dbReference type="InterPro" id="IPR012291">
    <property type="entry name" value="CBM2_carb-bd_dom_sf"/>
</dbReference>
<dbReference type="PANTHER" id="PTHR22600">
    <property type="entry name" value="BETA-HEXOSAMINIDASE"/>
    <property type="match status" value="1"/>
</dbReference>
<dbReference type="InterPro" id="IPR015883">
    <property type="entry name" value="Glyco_hydro_20_cat"/>
</dbReference>
<dbReference type="InterPro" id="IPR015882">
    <property type="entry name" value="HEX_bac_N"/>
</dbReference>
<dbReference type="Proteomes" id="UP000288843">
    <property type="component" value="Unassembled WGS sequence"/>
</dbReference>
<dbReference type="AlphaFoldDB" id="A0A443VDJ0"/>
<dbReference type="Gene3D" id="3.30.379.10">
    <property type="entry name" value="Chitobiase/beta-hexosaminidase domain 2-like"/>
    <property type="match status" value="1"/>
</dbReference>
<comment type="catalytic activity">
    <reaction evidence="1">
        <text>Hydrolysis of terminal non-reducing N-acetyl-D-hexosamine residues in N-acetyl-beta-D-hexosaminides.</text>
        <dbReference type="EC" id="3.2.1.52"/>
    </reaction>
</comment>
<dbReference type="InterPro" id="IPR014756">
    <property type="entry name" value="Ig_E-set"/>
</dbReference>
<dbReference type="SUPFAM" id="SSF51445">
    <property type="entry name" value="(Trans)glycosidases"/>
    <property type="match status" value="1"/>
</dbReference>
<evidence type="ECO:0000259" key="11">
    <source>
        <dbReference type="SMART" id="SM01081"/>
    </source>
</evidence>
<evidence type="ECO:0000256" key="5">
    <source>
        <dbReference type="ARBA" id="ARBA00023295"/>
    </source>
</evidence>
<dbReference type="EMBL" id="QKOX01000063">
    <property type="protein sequence ID" value="RWT13337.1"/>
    <property type="molecule type" value="Genomic_DNA"/>
</dbReference>
<dbReference type="PRINTS" id="PR00738">
    <property type="entry name" value="GLHYDRLASE20"/>
</dbReference>
<dbReference type="Gene3D" id="2.60.40.290">
    <property type="match status" value="1"/>
</dbReference>
<evidence type="ECO:0000313" key="12">
    <source>
        <dbReference type="EMBL" id="RWT13337.1"/>
    </source>
</evidence>
<dbReference type="Gene3D" id="2.60.40.10">
    <property type="entry name" value="Immunoglobulins"/>
    <property type="match status" value="1"/>
</dbReference>
<dbReference type="InterPro" id="IPR025705">
    <property type="entry name" value="Beta_hexosaminidase_sua/sub"/>
</dbReference>
<dbReference type="InterPro" id="IPR013783">
    <property type="entry name" value="Ig-like_fold"/>
</dbReference>
<evidence type="ECO:0000256" key="7">
    <source>
        <dbReference type="ARBA" id="ARBA00033000"/>
    </source>
</evidence>
<sequence length="885" mass="98623">MKSLKTGLLATAVAGIMGSGTAFANQQTVDQISQLKFNYTVVDNHAALHGVDCASLGADWASCNKATIRLTNDGDAITGKDWAIYFSSIRRILSVDNARFKVTHIIGDLHKLEPTDKFSAFPAGQAVDIPIINEYWQLFMSDVIPRWYVTSTDAQPKVIASTDTEDLNQIVTPIRGDLWKSTAADNNVLMTAEVRFEKNNDVKLLNASSLRGQIVPTPRVVNVHDRDVDLSHGVKLDLSALPKPSAEAITERFSLLGLKTDRGYPVRTEISAPSFQGKEAVPGAYTLKIDEKGALVTGYDRAGVFYGLQSILSLVPAEGPMKIATLEARDAPRFQYRGLFIDVARNFHSKAALLRALEQMAALKLNKFHLHLSDDEGWRIEIPGLPELTEVGGKRCHDLTEKTCLLPQLGSGPDSSTNGSGWFSRADYIEILKYAKARQIDVIPEIDMPAHARAATISMEARYDRLMKEGKEKEANEFRLLDPDDTSVTTGVQFYDRTGYLNPCLPSSRHFVDKVMGEIQKMHEEAGLPLTTWHFGGDEAKNIYLGAGYTDKNNPQEGKGQIEQRNQDKPWAKSAVCQAMLKEGKVADIEHLPSWFAVEVSQLVNQHGIAKMQAWQDGLKHAKDATDFATKKTAVNFWDTLFWGGAESVNDWANKGYEVVISNPDYVYLDHPYEVNPQEPGFYWATRFSDERKIFGFTPNNLPQNAETSLDRDGNPFEGKADKEWPGAYGLSAQIWSEIVRTDEEMEYRLFPRLFSVAERAWHQAAWEQDYLKGKSYKAGVTHHVDAKAQNKDWIRFANILGSRELAKMEKASIAFRLPVPGAKITNGKLEANTSFPGMIIEYSTNGGSSWQRYDDNAQPQVQGAVNVRTVSADGKRFSRIDTVR</sequence>
<evidence type="ECO:0000256" key="3">
    <source>
        <dbReference type="ARBA" id="ARBA00012663"/>
    </source>
</evidence>
<dbReference type="Pfam" id="PF02838">
    <property type="entry name" value="Glyco_hydro_20b"/>
    <property type="match status" value="1"/>
</dbReference>
<dbReference type="GO" id="GO:0004563">
    <property type="term" value="F:beta-N-acetylhexosaminidase activity"/>
    <property type="evidence" value="ECO:0007669"/>
    <property type="project" value="UniProtKB-EC"/>
</dbReference>
<gene>
    <name evidence="12" type="ORF">DN603_29945</name>
</gene>
<dbReference type="RefSeq" id="WP_128320386.1">
    <property type="nucleotide sequence ID" value="NZ_JAUBKS010000010.1"/>
</dbReference>
<comment type="caution">
    <text evidence="12">The sequence shown here is derived from an EMBL/GenBank/DDBJ whole genome shotgun (WGS) entry which is preliminary data.</text>
</comment>
<evidence type="ECO:0000313" key="13">
    <source>
        <dbReference type="Proteomes" id="UP000288843"/>
    </source>
</evidence>
<dbReference type="GO" id="GO:0016020">
    <property type="term" value="C:membrane"/>
    <property type="evidence" value="ECO:0007669"/>
    <property type="project" value="TreeGrafter"/>
</dbReference>
<dbReference type="InterPro" id="IPR017853">
    <property type="entry name" value="GH"/>
</dbReference>
<dbReference type="GO" id="GO:0030247">
    <property type="term" value="F:polysaccharide binding"/>
    <property type="evidence" value="ECO:0007669"/>
    <property type="project" value="InterPro"/>
</dbReference>
<evidence type="ECO:0000256" key="10">
    <source>
        <dbReference type="SAM" id="SignalP"/>
    </source>
</evidence>
<dbReference type="InterPro" id="IPR008965">
    <property type="entry name" value="CBM2/CBM3_carb-bd_dom_sf"/>
</dbReference>
<feature type="active site" description="Proton donor" evidence="8">
    <location>
        <position position="539"/>
    </location>
</feature>
<dbReference type="SMART" id="SM01081">
    <property type="entry name" value="CHB_HEX"/>
    <property type="match status" value="1"/>
</dbReference>
<dbReference type="Pfam" id="PF00728">
    <property type="entry name" value="Glyco_hydro_20"/>
    <property type="match status" value="1"/>
</dbReference>
<keyword evidence="10" id="KW-0732">Signal</keyword>
<evidence type="ECO:0000256" key="9">
    <source>
        <dbReference type="SAM" id="MobiDB-lite"/>
    </source>
</evidence>
<dbReference type="CDD" id="cd02847">
    <property type="entry name" value="E_set_Chitobiase_C"/>
    <property type="match status" value="1"/>
</dbReference>
<accession>A0A443VDJ0</accession>
<dbReference type="SUPFAM" id="SSF55545">
    <property type="entry name" value="beta-N-acetylhexosaminidase-like domain"/>
    <property type="match status" value="1"/>
</dbReference>
<organism evidence="12 13">
    <name type="scientific">Raoultella planticola</name>
    <name type="common">Klebsiella planticola</name>
    <dbReference type="NCBI Taxonomy" id="575"/>
    <lineage>
        <taxon>Bacteria</taxon>
        <taxon>Pseudomonadati</taxon>
        <taxon>Pseudomonadota</taxon>
        <taxon>Gammaproteobacteria</taxon>
        <taxon>Enterobacterales</taxon>
        <taxon>Enterobacteriaceae</taxon>
        <taxon>Klebsiella/Raoultella group</taxon>
        <taxon>Raoultella</taxon>
    </lineage>
</organism>
<feature type="chain" id="PRO_5019375576" description="beta-N-acetylhexosaminidase" evidence="10">
    <location>
        <begin position="25"/>
        <end position="885"/>
    </location>
</feature>
<name>A0A443VDJ0_RAOPL</name>
<evidence type="ECO:0000256" key="8">
    <source>
        <dbReference type="PIRSR" id="PIRSR625705-1"/>
    </source>
</evidence>
<dbReference type="PANTHER" id="PTHR22600:SF57">
    <property type="entry name" value="BETA-N-ACETYLHEXOSAMINIDASE"/>
    <property type="match status" value="1"/>
</dbReference>
<protein>
    <recommendedName>
        <fullName evidence="3">beta-N-acetylhexosaminidase</fullName>
        <ecNumber evidence="3">3.2.1.52</ecNumber>
    </recommendedName>
    <alternativeName>
        <fullName evidence="6">Beta-N-acetylhexosaminidase</fullName>
    </alternativeName>
    <alternativeName>
        <fullName evidence="7">N-acetyl-beta-glucosaminidase</fullName>
    </alternativeName>
</protein>
<dbReference type="InterPro" id="IPR004867">
    <property type="entry name" value="CHB_C_dom"/>
</dbReference>
<feature type="domain" description="Chitobiase/beta-hexosaminidases N-terminal" evidence="11">
    <location>
        <begin position="33"/>
        <end position="194"/>
    </location>
</feature>